<dbReference type="PANTHER" id="PTHR37817">
    <property type="entry name" value="N-ACETYLTRANSFERASE EIS"/>
    <property type="match status" value="1"/>
</dbReference>
<name>A0ABT9RT03_9MICC</name>
<dbReference type="Gene3D" id="3.30.1050.10">
    <property type="entry name" value="SCP2 sterol-binding domain"/>
    <property type="match status" value="1"/>
</dbReference>
<dbReference type="Pfam" id="PF13530">
    <property type="entry name" value="SCP2_2"/>
    <property type="match status" value="1"/>
</dbReference>
<dbReference type="HAMAP" id="MF_01812">
    <property type="entry name" value="Eis"/>
    <property type="match status" value="1"/>
</dbReference>
<evidence type="ECO:0000256" key="3">
    <source>
        <dbReference type="HAMAP-Rule" id="MF_01812"/>
    </source>
</evidence>
<keyword evidence="7" id="KW-1185">Reference proteome</keyword>
<evidence type="ECO:0000259" key="4">
    <source>
        <dbReference type="Pfam" id="PF13530"/>
    </source>
</evidence>
<evidence type="ECO:0000256" key="1">
    <source>
        <dbReference type="ARBA" id="ARBA00022679"/>
    </source>
</evidence>
<dbReference type="Pfam" id="PF17668">
    <property type="entry name" value="Acetyltransf_17"/>
    <property type="match status" value="1"/>
</dbReference>
<keyword evidence="1 3" id="KW-0808">Transferase</keyword>
<dbReference type="InterPro" id="IPR051554">
    <property type="entry name" value="Acetyltransferase_Eis"/>
</dbReference>
<sequence>MENLSGNYEIRRFPAVSEGRDGYEEAEAWARAVAFGFHDATRSAAHVACSMATYEADGRIFTGAYQTGPVAQSSLPAEVPVATFGTFRKTLNIGFGRMLETQMVTAVTVRTPHRRRGLLRRMMTEDLQAAKDDGIAVAALTASEGSIYGRFGYGVASLERSVKVDTTARFRVRPQATGTVEVADPKVLLEVAPKVFGRVHRHTPGSLGRQEWYWLLASGSLSREGKEDPAIKAALHYGPDGSVDGYVSYKFAGWDTTPATMEVVDLVAATDQAYLELWQYLGAIDLVERVTWNEAPVDDPLAWALTDARCIDASDSRDMLWLRILDVPQALAARHYPADGRLVLTVADPLGLTAGTFALDVKGGGAAVELLPGGAPADLALDVSALSSIYLGGVSPVTLKAAGAISEVTPGAAFKAQQMFAVERATHCLTHF</sequence>
<comment type="similarity">
    <text evidence="3">Belongs to the acetyltransferase Eis family.</text>
</comment>
<organism evidence="6 7">
    <name type="scientific">Pseudarthrobacter enclensis</name>
    <dbReference type="NCBI Taxonomy" id="993070"/>
    <lineage>
        <taxon>Bacteria</taxon>
        <taxon>Bacillati</taxon>
        <taxon>Actinomycetota</taxon>
        <taxon>Actinomycetes</taxon>
        <taxon>Micrococcales</taxon>
        <taxon>Micrococcaceae</taxon>
        <taxon>Pseudarthrobacter</taxon>
    </lineage>
</organism>
<feature type="binding site" evidence="3">
    <location>
        <begin position="143"/>
        <end position="144"/>
    </location>
    <ligand>
        <name>acetyl-CoA</name>
        <dbReference type="ChEBI" id="CHEBI:57288"/>
    </ligand>
</feature>
<feature type="active site" description="Proton donor" evidence="3">
    <location>
        <position position="148"/>
    </location>
</feature>
<dbReference type="Proteomes" id="UP001226577">
    <property type="component" value="Unassembled WGS sequence"/>
</dbReference>
<dbReference type="InterPro" id="IPR016181">
    <property type="entry name" value="Acyl_CoA_acyltransferase"/>
</dbReference>
<feature type="domain" description="Eis-like acetyltransferase" evidence="5">
    <location>
        <begin position="205"/>
        <end position="324"/>
    </location>
</feature>
<keyword evidence="2 3" id="KW-0012">Acyltransferase</keyword>
<evidence type="ECO:0000256" key="2">
    <source>
        <dbReference type="ARBA" id="ARBA00023315"/>
    </source>
</evidence>
<dbReference type="NCBIfam" id="NF002367">
    <property type="entry name" value="PRK01346.1-4"/>
    <property type="match status" value="1"/>
</dbReference>
<evidence type="ECO:0000313" key="6">
    <source>
        <dbReference type="EMBL" id="MDP9887768.1"/>
    </source>
</evidence>
<accession>A0ABT9RT03</accession>
<dbReference type="InterPro" id="IPR036527">
    <property type="entry name" value="SCP2_sterol-bd_dom_sf"/>
</dbReference>
<dbReference type="InterPro" id="IPR041380">
    <property type="entry name" value="Acetyltransf_17"/>
</dbReference>
<dbReference type="RefSeq" id="WP_307305821.1">
    <property type="nucleotide sequence ID" value="NZ_JAUSRE010000005.1"/>
</dbReference>
<feature type="binding site" evidence="3">
    <location>
        <begin position="107"/>
        <end position="109"/>
    </location>
    <ligand>
        <name>acetyl-CoA</name>
        <dbReference type="ChEBI" id="CHEBI:57288"/>
    </ligand>
</feature>
<dbReference type="PANTHER" id="PTHR37817:SF1">
    <property type="entry name" value="N-ACETYLTRANSFERASE EIS"/>
    <property type="match status" value="1"/>
</dbReference>
<dbReference type="Pfam" id="PF13527">
    <property type="entry name" value="Acetyltransf_9"/>
    <property type="match status" value="1"/>
</dbReference>
<reference evidence="6 7" key="1">
    <citation type="submission" date="2023-07" db="EMBL/GenBank/DDBJ databases">
        <title>Sorghum-associated microbial communities from plants grown in Nebraska, USA.</title>
        <authorList>
            <person name="Schachtman D."/>
        </authorList>
    </citation>
    <scope>NUCLEOTIDE SEQUENCE [LARGE SCALE GENOMIC DNA]</scope>
    <source>
        <strain evidence="6 7">CC222</strain>
    </source>
</reference>
<protein>
    <submittedName>
        <fullName evidence="6">Acetyltransferase</fullName>
    </submittedName>
</protein>
<feature type="active site" description="Proton acceptor; via carboxylate" evidence="3">
    <location>
        <position position="432"/>
    </location>
</feature>
<dbReference type="InterPro" id="IPR025559">
    <property type="entry name" value="Eis_dom"/>
</dbReference>
<comment type="caution">
    <text evidence="6">The sequence shown here is derived from an EMBL/GenBank/DDBJ whole genome shotgun (WGS) entry which is preliminary data.</text>
</comment>
<dbReference type="SUPFAM" id="SSF55729">
    <property type="entry name" value="Acyl-CoA N-acyltransferases (Nat)"/>
    <property type="match status" value="1"/>
</dbReference>
<gene>
    <name evidence="6" type="ORF">J2X98_001346</name>
</gene>
<feature type="domain" description="Enhanced intracellular survival protein" evidence="4">
    <location>
        <begin position="327"/>
        <end position="428"/>
    </location>
</feature>
<feature type="binding site" evidence="3">
    <location>
        <begin position="115"/>
        <end position="120"/>
    </location>
    <ligand>
        <name>acetyl-CoA</name>
        <dbReference type="ChEBI" id="CHEBI:57288"/>
    </ligand>
</feature>
<dbReference type="NCBIfam" id="NF002369">
    <property type="entry name" value="PRK01346.1-6"/>
    <property type="match status" value="1"/>
</dbReference>
<dbReference type="EMBL" id="JAUSRE010000005">
    <property type="protein sequence ID" value="MDP9887768.1"/>
    <property type="molecule type" value="Genomic_DNA"/>
</dbReference>
<dbReference type="InterPro" id="IPR022902">
    <property type="entry name" value="NAcTrfase_Eis"/>
</dbReference>
<evidence type="ECO:0000259" key="5">
    <source>
        <dbReference type="Pfam" id="PF17668"/>
    </source>
</evidence>
<evidence type="ECO:0000313" key="7">
    <source>
        <dbReference type="Proteomes" id="UP001226577"/>
    </source>
</evidence>
<dbReference type="SUPFAM" id="SSF55718">
    <property type="entry name" value="SCP-like"/>
    <property type="match status" value="1"/>
</dbReference>
<dbReference type="Gene3D" id="3.40.630.30">
    <property type="match status" value="2"/>
</dbReference>
<comment type="subunit">
    <text evidence="3">Homohexamer; trimer of dimers.</text>
</comment>
<proteinExistence type="inferred from homology"/>